<dbReference type="InterPro" id="IPR005625">
    <property type="entry name" value="PepSY-ass_TM"/>
</dbReference>
<organism evidence="2 3">
    <name type="scientific">Tolypothrix tenuis PCC 7101</name>
    <dbReference type="NCBI Taxonomy" id="231146"/>
    <lineage>
        <taxon>Bacteria</taxon>
        <taxon>Bacillati</taxon>
        <taxon>Cyanobacteriota</taxon>
        <taxon>Cyanophyceae</taxon>
        <taxon>Nostocales</taxon>
        <taxon>Tolypothrichaceae</taxon>
        <taxon>Tolypothrix</taxon>
    </lineage>
</organism>
<feature type="transmembrane region" description="Helical" evidence="1">
    <location>
        <begin position="139"/>
        <end position="165"/>
    </location>
</feature>
<feature type="transmembrane region" description="Helical" evidence="1">
    <location>
        <begin position="333"/>
        <end position="353"/>
    </location>
</feature>
<keyword evidence="1" id="KW-0472">Membrane</keyword>
<evidence type="ECO:0000313" key="2">
    <source>
        <dbReference type="EMBL" id="BAY99595.1"/>
    </source>
</evidence>
<evidence type="ECO:0000313" key="3">
    <source>
        <dbReference type="Proteomes" id="UP000218785"/>
    </source>
</evidence>
<feature type="transmembrane region" description="Helical" evidence="1">
    <location>
        <begin position="190"/>
        <end position="212"/>
    </location>
</feature>
<dbReference type="EMBL" id="AP018248">
    <property type="protein sequence ID" value="BAY99595.1"/>
    <property type="molecule type" value="Genomic_DNA"/>
</dbReference>
<sequence length="376" mass="42162">MKIRHLAFQLHRYLGLAAGLIIMVVGLTGSLLVFEEEISHLLLEVQFGKITPQPQQFSILSIIDNVKAAYPDPSLNLSFLELPQTPDEPIHIQLQSPKKPTLEVLVNPYTGKILGDRYSDYAIMSVIYNLHYSLLAGDIGVAIVGIAALLLFILSITGIILWPGWRKLFTGFKIKWNAHIKRTNFDIHKVAGIITAIFLGLTGFTGFCWNFYSYAEPVIYGVTFSSKPIEPTSQPIPGKSPLALAEILQLADVALPDAITTYIGFPSSPEAVFIVGKRFPEEKEVWRSRVYLDQYTGKVLQVRNSRSLSFGDEVVDAFNPLHFGTFGGLLTRILYIFVGLSPAILLVTGFVMWRYRYRRKANLTKLSTVLEDRPWT</sequence>
<dbReference type="Proteomes" id="UP000218785">
    <property type="component" value="Chromosome"/>
</dbReference>
<feature type="transmembrane region" description="Helical" evidence="1">
    <location>
        <begin position="12"/>
        <end position="34"/>
    </location>
</feature>
<evidence type="ECO:0000256" key="1">
    <source>
        <dbReference type="SAM" id="Phobius"/>
    </source>
</evidence>
<dbReference type="Pfam" id="PF03929">
    <property type="entry name" value="PepSY_TM"/>
    <property type="match status" value="1"/>
</dbReference>
<accession>A0A1Z4N1K1</accession>
<dbReference type="KEGG" id="ttq:NIES37_35780"/>
<keyword evidence="3" id="KW-1185">Reference proteome</keyword>
<dbReference type="PANTHER" id="PTHR34219:SF3">
    <property type="entry name" value="BLL7967 PROTEIN"/>
    <property type="match status" value="1"/>
</dbReference>
<dbReference type="PANTHER" id="PTHR34219">
    <property type="entry name" value="IRON-REGULATED INNER MEMBRANE PROTEIN-RELATED"/>
    <property type="match status" value="1"/>
</dbReference>
<keyword evidence="1" id="KW-1133">Transmembrane helix</keyword>
<protein>
    <submittedName>
        <fullName evidence="2">Peptidase</fullName>
    </submittedName>
</protein>
<keyword evidence="1" id="KW-0812">Transmembrane</keyword>
<dbReference type="AlphaFoldDB" id="A0A1Z4N1K1"/>
<name>A0A1Z4N1K1_9CYAN</name>
<dbReference type="RefSeq" id="WP_096577839.1">
    <property type="nucleotide sequence ID" value="NZ_CAWNJS010000001.1"/>
</dbReference>
<proteinExistence type="predicted"/>
<reference evidence="2 3" key="1">
    <citation type="submission" date="2017-06" db="EMBL/GenBank/DDBJ databases">
        <title>Genome sequencing of cyanobaciteial culture collection at National Institute for Environmental Studies (NIES).</title>
        <authorList>
            <person name="Hirose Y."/>
            <person name="Shimura Y."/>
            <person name="Fujisawa T."/>
            <person name="Nakamura Y."/>
            <person name="Kawachi M."/>
        </authorList>
    </citation>
    <scope>NUCLEOTIDE SEQUENCE [LARGE SCALE GENOMIC DNA]</scope>
    <source>
        <strain evidence="2 3">NIES-37</strain>
    </source>
</reference>
<gene>
    <name evidence="2" type="ORF">NIES37_35780</name>
</gene>